<evidence type="ECO:0000256" key="5">
    <source>
        <dbReference type="ARBA" id="ARBA00022729"/>
    </source>
</evidence>
<dbReference type="InterPro" id="IPR036942">
    <property type="entry name" value="Beta-barrel_TonB_sf"/>
</dbReference>
<dbReference type="SUPFAM" id="SSF56935">
    <property type="entry name" value="Porins"/>
    <property type="match status" value="1"/>
</dbReference>
<dbReference type="OrthoDB" id="5404807at2"/>
<sequence length="636" mass="70313">MRKTIVRTRWWISAGLVYGALLSTMPFYGGIGFAHNNGHSDESVVLETIVVTSERIDAYAQDHPRQVVVLGREEIDARNLMDVAEALNTMPGVDVKSSSGVGARISIRGSGKFGGVLVLLDGRPLNSSQYGDADLSTIPIDIVQTITVFKPPVPVWLGPGASEGAIVIVTRNPQASSTDKKKDVTRLRGAGGSYGLAEGSISHRAHVDRGTLMATASGKHRDGKRTNSDWDSGNLSLHWNRELAAERRIEADVRYHASEHGSAGPVDNPTPDARQSYRKASLDSRLKGVIGDSADYGINLYGDFIDLEDKSQSGFTSTLENRKWGLKGESSWVDEGDIWALRFNGMLERDDVEHTLSGDHHRVTTGIGAQADLNWRAITATVGLRGDHTSDFDFNPGFSSGLGVTFRKNWSLKANAGYTVTIPTFGQLYQPSHGSIDQVRGNPDLEEEKIWSYDAGVEYRRKKSRLFQVSLFRSDTRDPIVYERGADLIYRPVNVNRSWRQGIEATFETIFETGVTVDANVIFQDSEIEESGNELPYTPQVKLKLALLYTAERSGTRLETTLRYVGEQYSEAENRESQRIDDYLTLDVKAIQPFTIGVLAAEGFVSVKNLFDADYEVHYGYPDDGIRFVAGVDLMW</sequence>
<evidence type="ECO:0008006" key="17">
    <source>
        <dbReference type="Google" id="ProtNLM"/>
    </source>
</evidence>
<dbReference type="Pfam" id="PF00593">
    <property type="entry name" value="TonB_dep_Rec_b-barrel"/>
    <property type="match status" value="1"/>
</dbReference>
<keyword evidence="16" id="KW-1185">Reference proteome</keyword>
<proteinExistence type="inferred from homology"/>
<dbReference type="EMBL" id="AP021875">
    <property type="protein sequence ID" value="BBO74167.1"/>
    <property type="molecule type" value="Genomic_DNA"/>
</dbReference>
<keyword evidence="3 10" id="KW-1134">Transmembrane beta strand</keyword>
<keyword evidence="8 10" id="KW-0472">Membrane</keyword>
<evidence type="ECO:0000256" key="6">
    <source>
        <dbReference type="ARBA" id="ARBA00023065"/>
    </source>
</evidence>
<evidence type="ECO:0000256" key="7">
    <source>
        <dbReference type="ARBA" id="ARBA00023077"/>
    </source>
</evidence>
<dbReference type="CDD" id="cd01347">
    <property type="entry name" value="ligand_gated_channel"/>
    <property type="match status" value="1"/>
</dbReference>
<keyword evidence="7 11" id="KW-0798">TonB box</keyword>
<dbReference type="InterPro" id="IPR037066">
    <property type="entry name" value="Plug_dom_sf"/>
</dbReference>
<dbReference type="RefSeq" id="WP_155303217.1">
    <property type="nucleotide sequence ID" value="NZ_AP021875.1"/>
</dbReference>
<comment type="subcellular location">
    <subcellularLocation>
        <location evidence="1 10">Cell outer membrane</location>
        <topology evidence="1 10">Multi-pass membrane protein</topology>
    </subcellularLocation>
</comment>
<dbReference type="GO" id="GO:0044718">
    <property type="term" value="P:siderophore transmembrane transport"/>
    <property type="evidence" value="ECO:0007669"/>
    <property type="project" value="TreeGrafter"/>
</dbReference>
<dbReference type="Pfam" id="PF07715">
    <property type="entry name" value="Plug"/>
    <property type="match status" value="1"/>
</dbReference>
<evidence type="ECO:0000313" key="15">
    <source>
        <dbReference type="EMBL" id="BBO74167.1"/>
    </source>
</evidence>
<dbReference type="PANTHER" id="PTHR30069">
    <property type="entry name" value="TONB-DEPENDENT OUTER MEMBRANE RECEPTOR"/>
    <property type="match status" value="1"/>
</dbReference>
<evidence type="ECO:0000256" key="12">
    <source>
        <dbReference type="SAM" id="MobiDB-lite"/>
    </source>
</evidence>
<dbReference type="PROSITE" id="PS52016">
    <property type="entry name" value="TONB_DEPENDENT_REC_3"/>
    <property type="match status" value="1"/>
</dbReference>
<organism evidence="15 16">
    <name type="scientific">Desulfosarcina widdelii</name>
    <dbReference type="NCBI Taxonomy" id="947919"/>
    <lineage>
        <taxon>Bacteria</taxon>
        <taxon>Pseudomonadati</taxon>
        <taxon>Thermodesulfobacteriota</taxon>
        <taxon>Desulfobacteria</taxon>
        <taxon>Desulfobacterales</taxon>
        <taxon>Desulfosarcinaceae</taxon>
        <taxon>Desulfosarcina</taxon>
    </lineage>
</organism>
<protein>
    <recommendedName>
        <fullName evidence="17">TonB-dependent receptor</fullName>
    </recommendedName>
</protein>
<evidence type="ECO:0000256" key="2">
    <source>
        <dbReference type="ARBA" id="ARBA00022448"/>
    </source>
</evidence>
<keyword evidence="2 10" id="KW-0813">Transport</keyword>
<feature type="domain" description="TonB-dependent receptor plug" evidence="14">
    <location>
        <begin position="61"/>
        <end position="164"/>
    </location>
</feature>
<evidence type="ECO:0000256" key="8">
    <source>
        <dbReference type="ARBA" id="ARBA00023136"/>
    </source>
</evidence>
<evidence type="ECO:0000313" key="16">
    <source>
        <dbReference type="Proteomes" id="UP000427769"/>
    </source>
</evidence>
<evidence type="ECO:0000256" key="3">
    <source>
        <dbReference type="ARBA" id="ARBA00022452"/>
    </source>
</evidence>
<dbReference type="GO" id="GO:0015344">
    <property type="term" value="F:siderophore uptake transmembrane transporter activity"/>
    <property type="evidence" value="ECO:0007669"/>
    <property type="project" value="TreeGrafter"/>
</dbReference>
<evidence type="ECO:0000256" key="10">
    <source>
        <dbReference type="PROSITE-ProRule" id="PRU01360"/>
    </source>
</evidence>
<feature type="domain" description="TonB-dependent receptor-like beta-barrel" evidence="13">
    <location>
        <begin position="218"/>
        <end position="590"/>
    </location>
</feature>
<keyword evidence="5" id="KW-0732">Signal</keyword>
<feature type="region of interest" description="Disordered" evidence="12">
    <location>
        <begin position="257"/>
        <end position="278"/>
    </location>
</feature>
<comment type="similarity">
    <text evidence="10 11">Belongs to the TonB-dependent receptor family.</text>
</comment>
<evidence type="ECO:0000259" key="14">
    <source>
        <dbReference type="Pfam" id="PF07715"/>
    </source>
</evidence>
<evidence type="ECO:0000256" key="11">
    <source>
        <dbReference type="RuleBase" id="RU003357"/>
    </source>
</evidence>
<dbReference type="PANTHER" id="PTHR30069:SF53">
    <property type="entry name" value="COLICIN I RECEPTOR-RELATED"/>
    <property type="match status" value="1"/>
</dbReference>
<dbReference type="InterPro" id="IPR039426">
    <property type="entry name" value="TonB-dep_rcpt-like"/>
</dbReference>
<evidence type="ECO:0000256" key="1">
    <source>
        <dbReference type="ARBA" id="ARBA00004571"/>
    </source>
</evidence>
<accession>A0A5K7ZD41</accession>
<name>A0A5K7ZD41_9BACT</name>
<dbReference type="AlphaFoldDB" id="A0A5K7ZD41"/>
<dbReference type="Gene3D" id="2.170.130.10">
    <property type="entry name" value="TonB-dependent receptor, plug domain"/>
    <property type="match status" value="1"/>
</dbReference>
<evidence type="ECO:0000256" key="4">
    <source>
        <dbReference type="ARBA" id="ARBA00022692"/>
    </source>
</evidence>
<evidence type="ECO:0000259" key="13">
    <source>
        <dbReference type="Pfam" id="PF00593"/>
    </source>
</evidence>
<dbReference type="InterPro" id="IPR012910">
    <property type="entry name" value="Plug_dom"/>
</dbReference>
<dbReference type="InterPro" id="IPR000531">
    <property type="entry name" value="Beta-barrel_TonB"/>
</dbReference>
<keyword evidence="4 10" id="KW-0812">Transmembrane</keyword>
<gene>
    <name evidence="15" type="ORF">DSCW_15840</name>
</gene>
<dbReference type="KEGG" id="dwd:DSCW_15840"/>
<reference evidence="15 16" key="1">
    <citation type="submission" date="2019-11" db="EMBL/GenBank/DDBJ databases">
        <title>Comparative genomics of hydrocarbon-degrading Desulfosarcina strains.</title>
        <authorList>
            <person name="Watanabe M."/>
            <person name="Kojima H."/>
            <person name="Fukui M."/>
        </authorList>
    </citation>
    <scope>NUCLEOTIDE SEQUENCE [LARGE SCALE GENOMIC DNA]</scope>
    <source>
        <strain evidence="15 16">PP31</strain>
    </source>
</reference>
<keyword evidence="6" id="KW-0406">Ion transport</keyword>
<dbReference type="GO" id="GO:0009279">
    <property type="term" value="C:cell outer membrane"/>
    <property type="evidence" value="ECO:0007669"/>
    <property type="project" value="UniProtKB-SubCell"/>
</dbReference>
<dbReference type="Gene3D" id="2.40.170.20">
    <property type="entry name" value="TonB-dependent receptor, beta-barrel domain"/>
    <property type="match status" value="1"/>
</dbReference>
<dbReference type="Proteomes" id="UP000427769">
    <property type="component" value="Chromosome"/>
</dbReference>
<keyword evidence="9 10" id="KW-0998">Cell outer membrane</keyword>
<evidence type="ECO:0000256" key="9">
    <source>
        <dbReference type="ARBA" id="ARBA00023237"/>
    </source>
</evidence>